<dbReference type="SUPFAM" id="SSF57903">
    <property type="entry name" value="FYVE/PHD zinc finger"/>
    <property type="match status" value="1"/>
</dbReference>
<dbReference type="CDD" id="cd15570">
    <property type="entry name" value="PHD_Bye1p_SIZ1_like"/>
    <property type="match status" value="1"/>
</dbReference>
<dbReference type="OrthoDB" id="28127at2759"/>
<evidence type="ECO:0000259" key="16">
    <source>
        <dbReference type="PROSITE" id="PS51044"/>
    </source>
</evidence>
<proteinExistence type="inferred from homology"/>
<dbReference type="InterPro" id="IPR031141">
    <property type="entry name" value="SIZ1/2_SP-RING"/>
</dbReference>
<evidence type="ECO:0000313" key="18">
    <source>
        <dbReference type="Proteomes" id="UP001085076"/>
    </source>
</evidence>
<evidence type="ECO:0000256" key="1">
    <source>
        <dbReference type="ARBA" id="ARBA00004123"/>
    </source>
</evidence>
<dbReference type="Pfam" id="PF02037">
    <property type="entry name" value="SAP"/>
    <property type="match status" value="1"/>
</dbReference>
<dbReference type="SMART" id="SM00249">
    <property type="entry name" value="PHD"/>
    <property type="match status" value="1"/>
</dbReference>
<evidence type="ECO:0000256" key="13">
    <source>
        <dbReference type="PROSITE-ProRule" id="PRU00452"/>
    </source>
</evidence>
<keyword evidence="9" id="KW-0539">Nucleus</keyword>
<dbReference type="FunFam" id="1.10.720.30:FF:000014">
    <property type="entry name" value="E3 SUMO-protein ligase SIZ1"/>
    <property type="match status" value="1"/>
</dbReference>
<feature type="domain" description="SAP" evidence="15">
    <location>
        <begin position="14"/>
        <end position="48"/>
    </location>
</feature>
<evidence type="ECO:0000256" key="14">
    <source>
        <dbReference type="SAM" id="MobiDB-lite"/>
    </source>
</evidence>
<evidence type="ECO:0000256" key="8">
    <source>
        <dbReference type="ARBA" id="ARBA00022833"/>
    </source>
</evidence>
<keyword evidence="4" id="KW-0808">Transferase</keyword>
<dbReference type="SUPFAM" id="SSF68906">
    <property type="entry name" value="SAP domain"/>
    <property type="match status" value="1"/>
</dbReference>
<comment type="subcellular location">
    <subcellularLocation>
        <location evidence="1">Nucleus</location>
    </subcellularLocation>
</comment>
<gene>
    <name evidence="17" type="ORF">J5N97_013694</name>
</gene>
<dbReference type="CDD" id="cd16792">
    <property type="entry name" value="SP-RING_Siz-like"/>
    <property type="match status" value="1"/>
</dbReference>
<evidence type="ECO:0000256" key="10">
    <source>
        <dbReference type="ARBA" id="ARBA00059134"/>
    </source>
</evidence>
<evidence type="ECO:0000256" key="5">
    <source>
        <dbReference type="ARBA" id="ARBA00022723"/>
    </source>
</evidence>
<evidence type="ECO:0000256" key="4">
    <source>
        <dbReference type="ARBA" id="ARBA00022679"/>
    </source>
</evidence>
<dbReference type="InterPro" id="IPR036361">
    <property type="entry name" value="SAP_dom_sf"/>
</dbReference>
<evidence type="ECO:0000256" key="2">
    <source>
        <dbReference type="ARBA" id="ARBA00004718"/>
    </source>
</evidence>
<feature type="region of interest" description="Disordered" evidence="14">
    <location>
        <begin position="844"/>
        <end position="878"/>
    </location>
</feature>
<keyword evidence="5" id="KW-0479">Metal-binding</keyword>
<dbReference type="InterPro" id="IPR013083">
    <property type="entry name" value="Znf_RING/FYVE/PHD"/>
</dbReference>
<dbReference type="Gene3D" id="3.30.40.10">
    <property type="entry name" value="Zinc/RING finger domain, C3HC4 (zinc finger)"/>
    <property type="match status" value="2"/>
</dbReference>
<dbReference type="Pfam" id="PF02891">
    <property type="entry name" value="zf-MIZ"/>
    <property type="match status" value="1"/>
</dbReference>
<evidence type="ECO:0000313" key="17">
    <source>
        <dbReference type="EMBL" id="KAJ0978220.1"/>
    </source>
</evidence>
<comment type="caution">
    <text evidence="17">The sequence shown here is derived from an EMBL/GenBank/DDBJ whole genome shotgun (WGS) entry which is preliminary data.</text>
</comment>
<dbReference type="InterPro" id="IPR001965">
    <property type="entry name" value="Znf_PHD"/>
</dbReference>
<keyword evidence="7" id="KW-0833">Ubl conjugation pathway</keyword>
<comment type="pathway">
    <text evidence="2">Protein modification; protein sumoylation.</text>
</comment>
<evidence type="ECO:0000256" key="6">
    <source>
        <dbReference type="ARBA" id="ARBA00022771"/>
    </source>
</evidence>
<organism evidence="17 18">
    <name type="scientific">Dioscorea zingiberensis</name>
    <dbReference type="NCBI Taxonomy" id="325984"/>
    <lineage>
        <taxon>Eukaryota</taxon>
        <taxon>Viridiplantae</taxon>
        <taxon>Streptophyta</taxon>
        <taxon>Embryophyta</taxon>
        <taxon>Tracheophyta</taxon>
        <taxon>Spermatophyta</taxon>
        <taxon>Magnoliopsida</taxon>
        <taxon>Liliopsida</taxon>
        <taxon>Dioscoreales</taxon>
        <taxon>Dioscoreaceae</taxon>
        <taxon>Dioscorea</taxon>
    </lineage>
</organism>
<sequence length="878" mass="96169">MAAMDLVSSCKDKLAYFRIKELKDVLGQLGLAKQGKKQDLVDRIMAVLSDEQVSKSHLWGRRSSIGKEGVAKIIDDTYRKMQSPGATDLATRSNSGSDFNHVNPRPDVDDSYKMDMKVRCPCGNSLITETMIKCEDPRCSTWQHIGCVIIPEKPMDGVSPVPPSDFYCEMCRINRADPFWVTISYPLLPMKLSACGVAADGTNTAQTMEKTFNLTRVDKEMLQRSEFDLQIWCILLNDKVPFRIQWPQHADLQVNAVPVRTTNRPGSQMLGLNGRDDGPAITTCSQEGINKILLSSCDPRVFCLGIRIAKKRTLQQVLNMIPSEANGELFEDALARVCRCIGGGTNKDDADSDSDLEVVAESVTVNLRCPMSGSRINIAGRFKPCVHMGCFDLETFIEMNQRSRKWQCPICMKNYSLENIIIDPYFNRITSLMRSCGEDVTEIDVKPDGSWRAKSEGESRVLAQWHLPDGSLCASPTVEVKPNLEIFKQIKQEGTSEGHTGLKLGIKKNRNGIWEVNKPEDLSPSPGNYMVEKYENPCQNVIAMSSSATGSYRDGEDPSVNQDGGGPVEFSLNNSHELNSFPLNFDVVYDVNRIPAAPTKDADVIVLSDSDEDNITLISPENGYDTGPTGANGITFSTNQPGISEGMQEDLGLGTSGTSCLRLFSNGEDFEMPLWPLQAGPQTGNGFQLFETETDVPATLADGHSSFGCATMNGHALAPDGALGESSQVQDLSTSRSNTEMNDGTLVDNPLAFDSDDPSLQIFLPSGPAGVPMQPDMSDLTEIPNGTRSDDWISLSLAGGGGKNDIVSANALNSRQNFPMKESRMESLANAASLLKNVDNLADNVTSNSKRSDHSFSHPRQQRSVRPRLYLSIDTDSD</sequence>
<protein>
    <recommendedName>
        <fullName evidence="11">E3 SUMO-protein ligase SIZ1</fullName>
    </recommendedName>
    <alternativeName>
        <fullName evidence="12">E3 SUMO-protein transferase SIZ1</fullName>
    </alternativeName>
</protein>
<feature type="region of interest" description="Disordered" evidence="14">
    <location>
        <begin position="84"/>
        <end position="106"/>
    </location>
</feature>
<feature type="compositionally biased region" description="Polar residues" evidence="14">
    <location>
        <begin position="90"/>
        <end position="100"/>
    </location>
</feature>
<dbReference type="PANTHER" id="PTHR10782:SF102">
    <property type="entry name" value="E3 SUMO-PROTEIN LIGASE SIZ1"/>
    <property type="match status" value="1"/>
</dbReference>
<comment type="function">
    <text evidence="10">Probable SUMO E3 ligase that may regulate Pi starvation responses.</text>
</comment>
<reference evidence="17" key="1">
    <citation type="submission" date="2021-03" db="EMBL/GenBank/DDBJ databases">
        <authorList>
            <person name="Li Z."/>
            <person name="Yang C."/>
        </authorList>
    </citation>
    <scope>NUCLEOTIDE SEQUENCE</scope>
    <source>
        <strain evidence="17">Dzin_1.0</strain>
        <tissue evidence="17">Leaf</tissue>
    </source>
</reference>
<keyword evidence="6 13" id="KW-0863">Zinc-finger</keyword>
<dbReference type="FunFam" id="3.30.40.10:FF:000241">
    <property type="entry name" value="E3 SUMO-protein ligase SIZ2"/>
    <property type="match status" value="1"/>
</dbReference>
<dbReference type="GO" id="GO:0016925">
    <property type="term" value="P:protein sumoylation"/>
    <property type="evidence" value="ECO:0007669"/>
    <property type="project" value="TreeGrafter"/>
</dbReference>
<dbReference type="GO" id="GO:0061665">
    <property type="term" value="F:SUMO ligase activity"/>
    <property type="evidence" value="ECO:0007669"/>
    <property type="project" value="TreeGrafter"/>
</dbReference>
<dbReference type="InterPro" id="IPR003034">
    <property type="entry name" value="SAP_dom"/>
</dbReference>
<evidence type="ECO:0000256" key="12">
    <source>
        <dbReference type="ARBA" id="ARBA00083458"/>
    </source>
</evidence>
<evidence type="ECO:0000256" key="11">
    <source>
        <dbReference type="ARBA" id="ARBA00068604"/>
    </source>
</evidence>
<comment type="similarity">
    <text evidence="3">Belongs to the PIAS family.</text>
</comment>
<evidence type="ECO:0000256" key="7">
    <source>
        <dbReference type="ARBA" id="ARBA00022786"/>
    </source>
</evidence>
<dbReference type="PROSITE" id="PS01359">
    <property type="entry name" value="ZF_PHD_1"/>
    <property type="match status" value="1"/>
</dbReference>
<dbReference type="InterPro" id="IPR019786">
    <property type="entry name" value="Zinc_finger_PHD-type_CS"/>
</dbReference>
<dbReference type="InterPro" id="IPR011011">
    <property type="entry name" value="Znf_FYVE_PHD"/>
</dbReference>
<evidence type="ECO:0000259" key="15">
    <source>
        <dbReference type="PROSITE" id="PS50800"/>
    </source>
</evidence>
<dbReference type="PROSITE" id="PS50800">
    <property type="entry name" value="SAP"/>
    <property type="match status" value="1"/>
</dbReference>
<evidence type="ECO:0000256" key="3">
    <source>
        <dbReference type="ARBA" id="ARBA00005383"/>
    </source>
</evidence>
<evidence type="ECO:0000256" key="9">
    <source>
        <dbReference type="ARBA" id="ARBA00023242"/>
    </source>
</evidence>
<dbReference type="PANTHER" id="PTHR10782">
    <property type="entry name" value="ZINC FINGER MIZ DOMAIN-CONTAINING PROTEIN"/>
    <property type="match status" value="1"/>
</dbReference>
<dbReference type="AlphaFoldDB" id="A0A9D5CTS5"/>
<dbReference type="Gene3D" id="1.10.720.30">
    <property type="entry name" value="SAP domain"/>
    <property type="match status" value="1"/>
</dbReference>
<dbReference type="GO" id="GO:0005634">
    <property type="term" value="C:nucleus"/>
    <property type="evidence" value="ECO:0007669"/>
    <property type="project" value="UniProtKB-SubCell"/>
</dbReference>
<reference evidence="17" key="2">
    <citation type="journal article" date="2022" name="Hortic Res">
        <title>The genome of Dioscorea zingiberensis sheds light on the biosynthesis, origin and evolution of the medicinally important diosgenin saponins.</title>
        <authorList>
            <person name="Li Y."/>
            <person name="Tan C."/>
            <person name="Li Z."/>
            <person name="Guo J."/>
            <person name="Li S."/>
            <person name="Chen X."/>
            <person name="Wang C."/>
            <person name="Dai X."/>
            <person name="Yang H."/>
            <person name="Song W."/>
            <person name="Hou L."/>
            <person name="Xu J."/>
            <person name="Tong Z."/>
            <person name="Xu A."/>
            <person name="Yuan X."/>
            <person name="Wang W."/>
            <person name="Yang Q."/>
            <person name="Chen L."/>
            <person name="Sun Z."/>
            <person name="Wang K."/>
            <person name="Pan B."/>
            <person name="Chen J."/>
            <person name="Bao Y."/>
            <person name="Liu F."/>
            <person name="Qi X."/>
            <person name="Gang D.R."/>
            <person name="Wen J."/>
            <person name="Li J."/>
        </authorList>
    </citation>
    <scope>NUCLEOTIDE SEQUENCE</scope>
    <source>
        <strain evidence="17">Dzin_1.0</strain>
    </source>
</reference>
<name>A0A9D5CTS5_9LILI</name>
<keyword evidence="8" id="KW-0862">Zinc</keyword>
<accession>A0A9D5CTS5</accession>
<dbReference type="Proteomes" id="UP001085076">
    <property type="component" value="Miscellaneous, Linkage group lg03"/>
</dbReference>
<dbReference type="EMBL" id="JAGGNH010000003">
    <property type="protein sequence ID" value="KAJ0978220.1"/>
    <property type="molecule type" value="Genomic_DNA"/>
</dbReference>
<dbReference type="InterPro" id="IPR004181">
    <property type="entry name" value="Znf_MIZ"/>
</dbReference>
<dbReference type="GO" id="GO:0000785">
    <property type="term" value="C:chromatin"/>
    <property type="evidence" value="ECO:0007669"/>
    <property type="project" value="TreeGrafter"/>
</dbReference>
<keyword evidence="18" id="KW-1185">Reference proteome</keyword>
<dbReference type="SMART" id="SM00513">
    <property type="entry name" value="SAP"/>
    <property type="match status" value="1"/>
</dbReference>
<feature type="domain" description="SP-RING-type" evidence="16">
    <location>
        <begin position="354"/>
        <end position="435"/>
    </location>
</feature>
<dbReference type="PROSITE" id="PS51044">
    <property type="entry name" value="ZF_SP_RING"/>
    <property type="match status" value="1"/>
</dbReference>
<dbReference type="GO" id="GO:0008270">
    <property type="term" value="F:zinc ion binding"/>
    <property type="evidence" value="ECO:0007669"/>
    <property type="project" value="UniProtKB-KW"/>
</dbReference>